<dbReference type="InterPro" id="IPR001764">
    <property type="entry name" value="Glyco_hydro_3_N"/>
</dbReference>
<gene>
    <name evidence="10" type="ORF">CGS55_07165</name>
</gene>
<protein>
    <recommendedName>
        <fullName evidence="3">beta-glucosidase</fullName>
        <ecNumber evidence="3">3.2.1.21</ecNumber>
    </recommendedName>
</protein>
<name>A0A2A7A070_9FIRM</name>
<dbReference type="AlphaFoldDB" id="A0A2A7A070"/>
<comment type="catalytic activity">
    <reaction evidence="1">
        <text>Hydrolysis of terminal, non-reducing beta-D-glucosyl residues with release of beta-D-glucose.</text>
        <dbReference type="EC" id="3.2.1.21"/>
    </reaction>
</comment>
<comment type="caution">
    <text evidence="10">The sequence shown here is derived from an EMBL/GenBank/DDBJ whole genome shotgun (WGS) entry which is preliminary data.</text>
</comment>
<feature type="domain" description="Glycoside hydrolase family 3 C-terminal" evidence="9">
    <location>
        <begin position="533"/>
        <end position="794"/>
    </location>
</feature>
<dbReference type="EC" id="3.2.1.21" evidence="3"/>
<dbReference type="PROSITE" id="PS51257">
    <property type="entry name" value="PROKAR_LIPOPROTEIN"/>
    <property type="match status" value="1"/>
</dbReference>
<dbReference type="SUPFAM" id="SSF52279">
    <property type="entry name" value="Beta-D-glucan exohydrolase, C-terminal domain"/>
    <property type="match status" value="1"/>
</dbReference>
<evidence type="ECO:0000259" key="8">
    <source>
        <dbReference type="Pfam" id="PF00933"/>
    </source>
</evidence>
<dbReference type="Pfam" id="PF00933">
    <property type="entry name" value="Glyco_hydro_3"/>
    <property type="match status" value="1"/>
</dbReference>
<dbReference type="Proteomes" id="UP000219901">
    <property type="component" value="Unassembled WGS sequence"/>
</dbReference>
<evidence type="ECO:0000256" key="1">
    <source>
        <dbReference type="ARBA" id="ARBA00000448"/>
    </source>
</evidence>
<dbReference type="InterPro" id="IPR051915">
    <property type="entry name" value="Cellulose_Degrad_GH3"/>
</dbReference>
<dbReference type="PANTHER" id="PTHR30620">
    <property type="entry name" value="PERIPLASMIC BETA-GLUCOSIDASE-RELATED"/>
    <property type="match status" value="1"/>
</dbReference>
<dbReference type="SUPFAM" id="SSF51445">
    <property type="entry name" value="(Trans)glycosidases"/>
    <property type="match status" value="1"/>
</dbReference>
<evidence type="ECO:0000256" key="6">
    <source>
        <dbReference type="ARBA" id="ARBA00023295"/>
    </source>
</evidence>
<dbReference type="InterPro" id="IPR002772">
    <property type="entry name" value="Glyco_hydro_3_C"/>
</dbReference>
<dbReference type="GO" id="GO:0009251">
    <property type="term" value="P:glucan catabolic process"/>
    <property type="evidence" value="ECO:0007669"/>
    <property type="project" value="TreeGrafter"/>
</dbReference>
<dbReference type="InterPro" id="IPR036962">
    <property type="entry name" value="Glyco_hydro_3_N_sf"/>
</dbReference>
<feature type="chain" id="PRO_5012766488" description="beta-glucosidase" evidence="7">
    <location>
        <begin position="23"/>
        <end position="794"/>
    </location>
</feature>
<proteinExistence type="inferred from homology"/>
<sequence>MKKKRIVPLVLSAAMLVSMATACTNTAENTPSPSVSAGIEDGYIPAPYTADSSQAPTEYLAPVFYQNTDGPTISVTYNGVIVEDGKYFRDSDNDQELDPYEDWRLTTDERVEDLVGKMTQEQRIGLLKNVMMCSPIATSAEEVYDENGNVILEQLVGLTADSEAYQASQVLDTYCRSGVIRQYTDTETGALFNNTLNMLAEHVGAINGEVTIPYMLISNPMISGYPYEIGFAAAVYGDGNADALREWAEIDADIWDAKGIHQMYGPQIDLITDPRWTRNSTTYGENPEMMAEIVTALVSGYQHGTDGVQPGDVAVIMKHFPGDGAAQNGFSSHSICGQWRIYSTEGSLEKYQLVGFQAAIDAGVTGVMPSYSRPTTDARSKPQTVNGVLIEPEELASAYNSTILQTLLRDTMGFEGFVNSDSGVISDDPDGHPYGAEDLTPVERYAAVINAGTDVIGEEWTSTTDYSDVTEAVTSGMVTEEALDRATTNRMKSWIDLGMFDNPYRDPAESKAVGEQYAEVREDYETEFNQKSVVLMKNSNNVLPLADAGDEGLNIYIQRFTGTGSDNAIDDALTAMGYTGAGNYDSAGGLAAMGYNVVDDYNEADVAILMVEPAAISWDDDSLHVLNLVEDQESPEYDSETGERTGDTTSVTTVADIDELWEIADAVHANGGTVIGTIDITSPWILTNLEPYCDALLGGFGTSGEALIGAVIGTFNPTGKLPVTMVSCDEVIAVNQVTLEDGNTYDICVSPNDVPGYDKEQYMDPAVLAQSPSGSYAYRDADGNFYWSGFGLNY</sequence>
<dbReference type="Gene3D" id="3.20.20.300">
    <property type="entry name" value="Glycoside hydrolase, family 3, N-terminal domain"/>
    <property type="match status" value="1"/>
</dbReference>
<dbReference type="PANTHER" id="PTHR30620:SF16">
    <property type="entry name" value="LYSOSOMAL BETA GLUCOSIDASE"/>
    <property type="match status" value="1"/>
</dbReference>
<accession>A0A2A7A070</accession>
<keyword evidence="6" id="KW-0326">Glycosidase</keyword>
<evidence type="ECO:0000256" key="2">
    <source>
        <dbReference type="ARBA" id="ARBA00005336"/>
    </source>
</evidence>
<reference evidence="10 11" key="1">
    <citation type="journal article" date="2017" name="Front. Microbiol.">
        <title>New Insights into the Diversity of the Genus Faecalibacterium.</title>
        <authorList>
            <person name="Benevides L."/>
            <person name="Burman S."/>
            <person name="Martin R."/>
            <person name="Robert V."/>
            <person name="Thomas M."/>
            <person name="Miquel S."/>
            <person name="Chain F."/>
            <person name="Sokol H."/>
            <person name="Bermudez-Humaran L.G."/>
            <person name="Morrison M."/>
            <person name="Langella P."/>
            <person name="Azevedo V.A."/>
            <person name="Chatel J.M."/>
            <person name="Soares S."/>
        </authorList>
    </citation>
    <scope>NUCLEOTIDE SEQUENCE [LARGE SCALE GENOMIC DNA]</scope>
    <source>
        <strain evidence="10 11">CNCM I 4546</strain>
    </source>
</reference>
<dbReference type="Pfam" id="PF01915">
    <property type="entry name" value="Glyco_hydro_3_C"/>
    <property type="match status" value="1"/>
</dbReference>
<keyword evidence="4 7" id="KW-0732">Signal</keyword>
<dbReference type="Gene3D" id="3.40.50.1700">
    <property type="entry name" value="Glycoside hydrolase family 3 C-terminal domain"/>
    <property type="match status" value="1"/>
</dbReference>
<dbReference type="EMBL" id="NMTV01000045">
    <property type="protein sequence ID" value="PDX72555.1"/>
    <property type="molecule type" value="Genomic_DNA"/>
</dbReference>
<feature type="signal peptide" evidence="7">
    <location>
        <begin position="1"/>
        <end position="22"/>
    </location>
</feature>
<feature type="domain" description="Glycoside hydrolase family 3 N-terminal" evidence="8">
    <location>
        <begin position="226"/>
        <end position="487"/>
    </location>
</feature>
<evidence type="ECO:0000256" key="4">
    <source>
        <dbReference type="ARBA" id="ARBA00022729"/>
    </source>
</evidence>
<organism evidence="10 11">
    <name type="scientific">Faecalibacterium prausnitzii</name>
    <dbReference type="NCBI Taxonomy" id="853"/>
    <lineage>
        <taxon>Bacteria</taxon>
        <taxon>Bacillati</taxon>
        <taxon>Bacillota</taxon>
        <taxon>Clostridia</taxon>
        <taxon>Eubacteriales</taxon>
        <taxon>Oscillospiraceae</taxon>
        <taxon>Faecalibacterium</taxon>
    </lineage>
</organism>
<comment type="similarity">
    <text evidence="2">Belongs to the glycosyl hydrolase 3 family.</text>
</comment>
<evidence type="ECO:0000256" key="7">
    <source>
        <dbReference type="SAM" id="SignalP"/>
    </source>
</evidence>
<dbReference type="InterPro" id="IPR017853">
    <property type="entry name" value="GH"/>
</dbReference>
<dbReference type="GO" id="GO:0008422">
    <property type="term" value="F:beta-glucosidase activity"/>
    <property type="evidence" value="ECO:0007669"/>
    <property type="project" value="UniProtKB-EC"/>
</dbReference>
<dbReference type="InterPro" id="IPR036881">
    <property type="entry name" value="Glyco_hydro_3_C_sf"/>
</dbReference>
<keyword evidence="5" id="KW-0378">Hydrolase</keyword>
<evidence type="ECO:0000259" key="9">
    <source>
        <dbReference type="Pfam" id="PF01915"/>
    </source>
</evidence>
<evidence type="ECO:0000256" key="5">
    <source>
        <dbReference type="ARBA" id="ARBA00022801"/>
    </source>
</evidence>
<evidence type="ECO:0000313" key="10">
    <source>
        <dbReference type="EMBL" id="PDX72555.1"/>
    </source>
</evidence>
<evidence type="ECO:0000256" key="3">
    <source>
        <dbReference type="ARBA" id="ARBA00012744"/>
    </source>
</evidence>
<evidence type="ECO:0000313" key="11">
    <source>
        <dbReference type="Proteomes" id="UP000219901"/>
    </source>
</evidence>